<evidence type="ECO:0000256" key="1">
    <source>
        <dbReference type="ARBA" id="ARBA00023125"/>
    </source>
</evidence>
<evidence type="ECO:0000313" key="4">
    <source>
        <dbReference type="Proteomes" id="UP001290462"/>
    </source>
</evidence>
<name>A0AAW9K7W2_CARML</name>
<feature type="domain" description="HTH cro/C1-type" evidence="2">
    <location>
        <begin position="4"/>
        <end position="59"/>
    </location>
</feature>
<dbReference type="EMBL" id="JAVBVO010000028">
    <property type="protein sequence ID" value="MDZ5760741.1"/>
    <property type="molecule type" value="Genomic_DNA"/>
</dbReference>
<accession>A0AAW9K7W2</accession>
<dbReference type="SMART" id="SM00530">
    <property type="entry name" value="HTH_XRE"/>
    <property type="match status" value="1"/>
</dbReference>
<protein>
    <submittedName>
        <fullName evidence="3">Helix-turn-helix transcriptional regulator</fullName>
    </submittedName>
</protein>
<dbReference type="SUPFAM" id="SSF47413">
    <property type="entry name" value="lambda repressor-like DNA-binding domains"/>
    <property type="match status" value="1"/>
</dbReference>
<evidence type="ECO:0000313" key="3">
    <source>
        <dbReference type="EMBL" id="MDZ5760741.1"/>
    </source>
</evidence>
<keyword evidence="1" id="KW-0238">DNA-binding</keyword>
<dbReference type="InterPro" id="IPR001387">
    <property type="entry name" value="Cro/C1-type_HTH"/>
</dbReference>
<dbReference type="PANTHER" id="PTHR46558">
    <property type="entry name" value="TRACRIPTIONAL REGULATORY PROTEIN-RELATED-RELATED"/>
    <property type="match status" value="1"/>
</dbReference>
<dbReference type="Proteomes" id="UP001290462">
    <property type="component" value="Unassembled WGS sequence"/>
</dbReference>
<dbReference type="InterPro" id="IPR010982">
    <property type="entry name" value="Lambda_DNA-bd_dom_sf"/>
</dbReference>
<dbReference type="Gene3D" id="1.10.260.40">
    <property type="entry name" value="lambda repressor-like DNA-binding domains"/>
    <property type="match status" value="1"/>
</dbReference>
<dbReference type="PANTHER" id="PTHR46558:SF4">
    <property type="entry name" value="DNA-BIDING PHAGE PROTEIN"/>
    <property type="match status" value="1"/>
</dbReference>
<dbReference type="AlphaFoldDB" id="A0AAW9K7W2"/>
<dbReference type="CDD" id="cd00093">
    <property type="entry name" value="HTH_XRE"/>
    <property type="match status" value="1"/>
</dbReference>
<proteinExistence type="predicted"/>
<organism evidence="3 4">
    <name type="scientific">Carnobacterium maltaromaticum</name>
    <name type="common">Carnobacterium piscicola</name>
    <dbReference type="NCBI Taxonomy" id="2751"/>
    <lineage>
        <taxon>Bacteria</taxon>
        <taxon>Bacillati</taxon>
        <taxon>Bacillota</taxon>
        <taxon>Bacilli</taxon>
        <taxon>Lactobacillales</taxon>
        <taxon>Carnobacteriaceae</taxon>
        <taxon>Carnobacterium</taxon>
    </lineage>
</organism>
<evidence type="ECO:0000259" key="2">
    <source>
        <dbReference type="PROSITE" id="PS50943"/>
    </source>
</evidence>
<sequence length="70" mass="7792">MTSIAELRAKHGKMSQRDLAEKIGTTQTSISNWEKEPLSMNAKAIVKMCTLFEVSSDELLGIEPKKKQLA</sequence>
<gene>
    <name evidence="3" type="ORF">RAK27_19030</name>
</gene>
<dbReference type="RefSeq" id="WP_141299688.1">
    <property type="nucleotide sequence ID" value="NZ_BJOJ01000069.1"/>
</dbReference>
<reference evidence="3" key="1">
    <citation type="submission" date="2023-08" db="EMBL/GenBank/DDBJ databases">
        <title>Genomic characterization of piscicolin 126 produced by Carnobacterium maltaromaticum CM22 strain isolated from salmon (Salmo salar).</title>
        <authorList>
            <person name="Gonzalez-Gragera E."/>
            <person name="Garcia-Lopez J.D."/>
            <person name="Teso-Perez C."/>
            <person name="Gimenez-Hernandez I."/>
            <person name="Peralta-Sanchez J.M."/>
            <person name="Valdivia E."/>
            <person name="Montalban-Lopez M."/>
            <person name="Martin-Platero A.M."/>
            <person name="Banos A."/>
            <person name="Martinez-Bueno M."/>
        </authorList>
    </citation>
    <scope>NUCLEOTIDE SEQUENCE</scope>
    <source>
        <strain evidence="3">CM22</strain>
    </source>
</reference>
<dbReference type="PROSITE" id="PS50943">
    <property type="entry name" value="HTH_CROC1"/>
    <property type="match status" value="1"/>
</dbReference>
<dbReference type="Pfam" id="PF01381">
    <property type="entry name" value="HTH_3"/>
    <property type="match status" value="1"/>
</dbReference>
<dbReference type="GO" id="GO:0003677">
    <property type="term" value="F:DNA binding"/>
    <property type="evidence" value="ECO:0007669"/>
    <property type="project" value="UniProtKB-KW"/>
</dbReference>
<comment type="caution">
    <text evidence="3">The sequence shown here is derived from an EMBL/GenBank/DDBJ whole genome shotgun (WGS) entry which is preliminary data.</text>
</comment>